<dbReference type="Proteomes" id="UP000751224">
    <property type="component" value="Unassembled WGS sequence"/>
</dbReference>
<evidence type="ECO:0000256" key="1">
    <source>
        <dbReference type="ARBA" id="ARBA00005750"/>
    </source>
</evidence>
<comment type="catalytic activity">
    <reaction evidence="5">
        <text>O-phospho-L-tyrosyl-[protein] + H2O = L-tyrosyl-[protein] + phosphate</text>
        <dbReference type="Rhea" id="RHEA:10684"/>
        <dbReference type="Rhea" id="RHEA-COMP:10136"/>
        <dbReference type="Rhea" id="RHEA-COMP:20101"/>
        <dbReference type="ChEBI" id="CHEBI:15377"/>
        <dbReference type="ChEBI" id="CHEBI:43474"/>
        <dbReference type="ChEBI" id="CHEBI:46858"/>
        <dbReference type="ChEBI" id="CHEBI:61978"/>
        <dbReference type="EC" id="3.1.3.48"/>
    </reaction>
</comment>
<evidence type="ECO:0000313" key="7">
    <source>
        <dbReference type="Proteomes" id="UP000751224"/>
    </source>
</evidence>
<dbReference type="PANTHER" id="PTHR39181:SF1">
    <property type="entry name" value="TYROSINE-PROTEIN PHOSPHATASE YWQE"/>
    <property type="match status" value="1"/>
</dbReference>
<reference evidence="6" key="1">
    <citation type="submission" date="2021-02" db="EMBL/GenBank/DDBJ databases">
        <title>Infant gut strain persistence is associated with maternal origin, phylogeny, and functional potential including surface adhesion and iron acquisition.</title>
        <authorList>
            <person name="Lou Y.C."/>
        </authorList>
    </citation>
    <scope>NUCLEOTIDE SEQUENCE</scope>
    <source>
        <strain evidence="6">L3_108_000G1_dasL3_108_000G1_metabat.metabat.11</strain>
    </source>
</reference>
<evidence type="ECO:0000256" key="4">
    <source>
        <dbReference type="ARBA" id="ARBA00022912"/>
    </source>
</evidence>
<evidence type="ECO:0000256" key="3">
    <source>
        <dbReference type="ARBA" id="ARBA00022801"/>
    </source>
</evidence>
<dbReference type="EMBL" id="JAGZCC010000023">
    <property type="protein sequence ID" value="MBS5588188.1"/>
    <property type="molecule type" value="Genomic_DNA"/>
</dbReference>
<evidence type="ECO:0000256" key="2">
    <source>
        <dbReference type="ARBA" id="ARBA00013064"/>
    </source>
</evidence>
<comment type="similarity">
    <text evidence="1">Belongs to the metallo-dependent hydrolases superfamily. CpsB/CapC family.</text>
</comment>
<dbReference type="SUPFAM" id="SSF89550">
    <property type="entry name" value="PHP domain-like"/>
    <property type="match status" value="1"/>
</dbReference>
<gene>
    <name evidence="6" type="ORF">KHX14_05130</name>
</gene>
<organism evidence="6 7">
    <name type="scientific">Thomasclavelia spiroformis</name>
    <dbReference type="NCBI Taxonomy" id="29348"/>
    <lineage>
        <taxon>Bacteria</taxon>
        <taxon>Bacillati</taxon>
        <taxon>Bacillota</taxon>
        <taxon>Erysipelotrichia</taxon>
        <taxon>Erysipelotrichales</taxon>
        <taxon>Coprobacillaceae</taxon>
        <taxon>Thomasclavelia</taxon>
    </lineage>
</organism>
<dbReference type="Pfam" id="PF19567">
    <property type="entry name" value="CpsB_CapC"/>
    <property type="match status" value="1"/>
</dbReference>
<dbReference type="InterPro" id="IPR016667">
    <property type="entry name" value="Caps_polysacc_synth_CpsB/CapC"/>
</dbReference>
<evidence type="ECO:0000256" key="5">
    <source>
        <dbReference type="ARBA" id="ARBA00051722"/>
    </source>
</evidence>
<dbReference type="EC" id="3.1.3.48" evidence="2"/>
<dbReference type="PANTHER" id="PTHR39181">
    <property type="entry name" value="TYROSINE-PROTEIN PHOSPHATASE YWQE"/>
    <property type="match status" value="1"/>
</dbReference>
<comment type="caution">
    <text evidence="6">The sequence shown here is derived from an EMBL/GenBank/DDBJ whole genome shotgun (WGS) entry which is preliminary data.</text>
</comment>
<protein>
    <recommendedName>
        <fullName evidence="2">protein-tyrosine-phosphatase</fullName>
        <ecNumber evidence="2">3.1.3.48</ecNumber>
    </recommendedName>
</protein>
<dbReference type="GO" id="GO:0030145">
    <property type="term" value="F:manganese ion binding"/>
    <property type="evidence" value="ECO:0007669"/>
    <property type="project" value="InterPro"/>
</dbReference>
<dbReference type="AlphaFoldDB" id="A0A943I358"/>
<keyword evidence="4" id="KW-0904">Protein phosphatase</keyword>
<dbReference type="Gene3D" id="3.20.20.140">
    <property type="entry name" value="Metal-dependent hydrolases"/>
    <property type="match status" value="1"/>
</dbReference>
<dbReference type="RefSeq" id="WP_303886757.1">
    <property type="nucleotide sequence ID" value="NZ_JAGZCC010000023.1"/>
</dbReference>
<keyword evidence="3" id="KW-0378">Hydrolase</keyword>
<name>A0A943I358_9FIRM</name>
<dbReference type="InterPro" id="IPR016195">
    <property type="entry name" value="Pol/histidinol_Pase-like"/>
</dbReference>
<dbReference type="PIRSF" id="PIRSF016557">
    <property type="entry name" value="Caps_synth_CpsB"/>
    <property type="match status" value="1"/>
</dbReference>
<proteinExistence type="inferred from homology"/>
<dbReference type="GO" id="GO:0004725">
    <property type="term" value="F:protein tyrosine phosphatase activity"/>
    <property type="evidence" value="ECO:0007669"/>
    <property type="project" value="UniProtKB-EC"/>
</dbReference>
<accession>A0A943I358</accession>
<evidence type="ECO:0000313" key="6">
    <source>
        <dbReference type="EMBL" id="MBS5588188.1"/>
    </source>
</evidence>
<sequence>MELIDIHSHYAWDIDDGIANLNDAKEALAKAKEQNIKKIVVTPHIIPGTTNDLTLIKQRINDFIKLAKEYGIIGYSGSEVMLNDECLISLQNDLIIPINNGPYVLVEFNLARKITDDCQDYLYEYSLKHKLVIAHVERYFYKDLNLSMIRSWIEHGYIIQVNSSSFLGENGSKIKKNAYKLLENGLIHVIANDTHRASRHRFPNLQDTYELLSKRYEEKNIRQLIYDNPLAIINGKEVLPVQVKKLSLFKRRK</sequence>